<dbReference type="Proteomes" id="UP000478052">
    <property type="component" value="Unassembled WGS sequence"/>
</dbReference>
<reference evidence="3 4" key="1">
    <citation type="submission" date="2019-08" db="EMBL/GenBank/DDBJ databases">
        <title>Whole genome of Aphis craccivora.</title>
        <authorList>
            <person name="Voronova N.V."/>
            <person name="Shulinski R.S."/>
            <person name="Bandarenka Y.V."/>
            <person name="Zhorov D.G."/>
            <person name="Warner D."/>
        </authorList>
    </citation>
    <scope>NUCLEOTIDE SEQUENCE [LARGE SCALE GENOMIC DNA]</scope>
    <source>
        <strain evidence="3">180601</strain>
        <tissue evidence="3">Whole Body</tissue>
    </source>
</reference>
<keyword evidence="4" id="KW-1185">Reference proteome</keyword>
<dbReference type="AlphaFoldDB" id="A0A6G0YIP1"/>
<dbReference type="GO" id="GO:0046983">
    <property type="term" value="F:protein dimerization activity"/>
    <property type="evidence" value="ECO:0007669"/>
    <property type="project" value="InterPro"/>
</dbReference>
<protein>
    <submittedName>
        <fullName evidence="3">52 kDa repressor of the inhibitor of the protein kinase-like</fullName>
    </submittedName>
</protein>
<sequence>MTTHLSERFLNHKEVISSLETLLPNHISNTSKGPSREFLDLYSSVLPDSGALKEEFLLWKTKWLKIDKNERPSNALQLLSECNGIFYPNIRKMLEILVTFPVSTATAERTFSSLRRIKTYLRSTTSESRLLGLALLSIHNDIPLNPDEVVSKFASVSRRMDFILWISNLLIFILFLTKQMYIKY</sequence>
<feature type="domain" description="HAT C-terminal dimerisation" evidence="2">
    <location>
        <begin position="63"/>
        <end position="141"/>
    </location>
</feature>
<evidence type="ECO:0000259" key="2">
    <source>
        <dbReference type="Pfam" id="PF05699"/>
    </source>
</evidence>
<dbReference type="EMBL" id="VUJU01003770">
    <property type="protein sequence ID" value="KAF0756743.1"/>
    <property type="molecule type" value="Genomic_DNA"/>
</dbReference>
<dbReference type="OrthoDB" id="6621209at2759"/>
<comment type="caution">
    <text evidence="3">The sequence shown here is derived from an EMBL/GenBank/DDBJ whole genome shotgun (WGS) entry which is preliminary data.</text>
</comment>
<proteinExistence type="predicted"/>
<keyword evidence="1" id="KW-1133">Transmembrane helix</keyword>
<evidence type="ECO:0000313" key="3">
    <source>
        <dbReference type="EMBL" id="KAF0756743.1"/>
    </source>
</evidence>
<evidence type="ECO:0000256" key="1">
    <source>
        <dbReference type="SAM" id="Phobius"/>
    </source>
</evidence>
<organism evidence="3 4">
    <name type="scientific">Aphis craccivora</name>
    <name type="common">Cowpea aphid</name>
    <dbReference type="NCBI Taxonomy" id="307492"/>
    <lineage>
        <taxon>Eukaryota</taxon>
        <taxon>Metazoa</taxon>
        <taxon>Ecdysozoa</taxon>
        <taxon>Arthropoda</taxon>
        <taxon>Hexapoda</taxon>
        <taxon>Insecta</taxon>
        <taxon>Pterygota</taxon>
        <taxon>Neoptera</taxon>
        <taxon>Paraneoptera</taxon>
        <taxon>Hemiptera</taxon>
        <taxon>Sternorrhyncha</taxon>
        <taxon>Aphidomorpha</taxon>
        <taxon>Aphidoidea</taxon>
        <taxon>Aphididae</taxon>
        <taxon>Aphidini</taxon>
        <taxon>Aphis</taxon>
        <taxon>Aphis</taxon>
    </lineage>
</organism>
<dbReference type="InterPro" id="IPR052958">
    <property type="entry name" value="IFN-induced_PKR_regulator"/>
</dbReference>
<keyword evidence="1" id="KW-0812">Transmembrane</keyword>
<gene>
    <name evidence="3" type="ORF">FWK35_00025413</name>
</gene>
<name>A0A6G0YIP1_APHCR</name>
<dbReference type="PANTHER" id="PTHR46289:SF14">
    <property type="entry name" value="DUF4371 DOMAIN-CONTAINING PROTEIN"/>
    <property type="match status" value="1"/>
</dbReference>
<dbReference type="PANTHER" id="PTHR46289">
    <property type="entry name" value="52 KDA REPRESSOR OF THE INHIBITOR OF THE PROTEIN KINASE-LIKE PROTEIN-RELATED"/>
    <property type="match status" value="1"/>
</dbReference>
<evidence type="ECO:0000313" key="4">
    <source>
        <dbReference type="Proteomes" id="UP000478052"/>
    </source>
</evidence>
<keyword evidence="1" id="KW-0472">Membrane</keyword>
<feature type="transmembrane region" description="Helical" evidence="1">
    <location>
        <begin position="162"/>
        <end position="182"/>
    </location>
</feature>
<dbReference type="Pfam" id="PF05699">
    <property type="entry name" value="Dimer_Tnp_hAT"/>
    <property type="match status" value="1"/>
</dbReference>
<dbReference type="InterPro" id="IPR008906">
    <property type="entry name" value="HATC_C_dom"/>
</dbReference>
<accession>A0A6G0YIP1</accession>